<feature type="binding site" evidence="9">
    <location>
        <position position="141"/>
    </location>
    <ligand>
        <name>4-amino-2-methyl-5-(diphosphooxymethyl)pyrimidine</name>
        <dbReference type="ChEBI" id="CHEBI:57841"/>
    </ligand>
</feature>
<dbReference type="PANTHER" id="PTHR20857">
    <property type="entry name" value="THIAMINE-PHOSPHATE PYROPHOSPHORYLASE"/>
    <property type="match status" value="1"/>
</dbReference>
<feature type="binding site" evidence="9">
    <location>
        <begin position="38"/>
        <end position="42"/>
    </location>
    <ligand>
        <name>4-amino-2-methyl-5-(diphosphooxymethyl)pyrimidine</name>
        <dbReference type="ChEBI" id="CHEBI:57841"/>
    </ligand>
</feature>
<dbReference type="EMBL" id="CP022437">
    <property type="protein sequence ID" value="ASN03553.1"/>
    <property type="molecule type" value="Genomic_DNA"/>
</dbReference>
<evidence type="ECO:0000256" key="1">
    <source>
        <dbReference type="ARBA" id="ARBA00005165"/>
    </source>
</evidence>
<comment type="catalytic activity">
    <reaction evidence="6 9 10">
        <text>4-methyl-5-(2-phosphooxyethyl)-thiazole + 4-amino-2-methyl-5-(diphosphooxymethyl)pyrimidine + H(+) = thiamine phosphate + diphosphate</text>
        <dbReference type="Rhea" id="RHEA:22328"/>
        <dbReference type="ChEBI" id="CHEBI:15378"/>
        <dbReference type="ChEBI" id="CHEBI:33019"/>
        <dbReference type="ChEBI" id="CHEBI:37575"/>
        <dbReference type="ChEBI" id="CHEBI:57841"/>
        <dbReference type="ChEBI" id="CHEBI:58296"/>
        <dbReference type="EC" id="2.5.1.3"/>
    </reaction>
</comment>
<dbReference type="GO" id="GO:0004789">
    <property type="term" value="F:thiamine-phosphate diphosphorylase activity"/>
    <property type="evidence" value="ECO:0007669"/>
    <property type="project" value="UniProtKB-UniRule"/>
</dbReference>
<feature type="binding site" evidence="9">
    <location>
        <position position="73"/>
    </location>
    <ligand>
        <name>4-amino-2-methyl-5-(diphosphooxymethyl)pyrimidine</name>
        <dbReference type="ChEBI" id="CHEBI:57841"/>
    </ligand>
</feature>
<comment type="pathway">
    <text evidence="1 9 11">Cofactor biosynthesis; thiamine diphosphate biosynthesis; thiamine phosphate from 4-amino-2-methyl-5-diphosphomethylpyrimidine and 4-methyl-5-(2-phosphoethyl)-thiazole: step 1/1.</text>
</comment>
<feature type="binding site" evidence="9">
    <location>
        <begin position="189"/>
        <end position="190"/>
    </location>
    <ligand>
        <name>2-[(2R,5Z)-2-carboxy-4-methylthiazol-5(2H)-ylidene]ethyl phosphate</name>
        <dbReference type="ChEBI" id="CHEBI:62899"/>
    </ligand>
</feature>
<proteinExistence type="inferred from homology"/>
<protein>
    <recommendedName>
        <fullName evidence="9">Thiamine-phosphate synthase</fullName>
        <shortName evidence="9">TP synthase</shortName>
        <shortName evidence="9">TPS</shortName>
        <ecNumber evidence="9">2.5.1.3</ecNumber>
    </recommendedName>
    <alternativeName>
        <fullName evidence="9">Thiamine-phosphate pyrophosphorylase</fullName>
        <shortName evidence="9">TMP pyrophosphorylase</shortName>
        <shortName evidence="9">TMP-PPase</shortName>
    </alternativeName>
</protein>
<comment type="function">
    <text evidence="9">Condenses 4-methyl-5-(beta-hydroxyethyl)thiazole monophosphate (THZ-P) and 2-methyl-4-amino-5-hydroxymethyl pyrimidine pyrophosphate (HMP-PP) to form thiamine monophosphate (TMP).</text>
</comment>
<accession>A0A221M7D3</accession>
<dbReference type="SUPFAM" id="SSF51391">
    <property type="entry name" value="Thiamin phosphate synthase"/>
    <property type="match status" value="1"/>
</dbReference>
<dbReference type="PANTHER" id="PTHR20857:SF15">
    <property type="entry name" value="THIAMINE-PHOSPHATE SYNTHASE"/>
    <property type="match status" value="1"/>
</dbReference>
<dbReference type="HAMAP" id="MF_00097">
    <property type="entry name" value="TMP_synthase"/>
    <property type="match status" value="1"/>
</dbReference>
<keyword evidence="2 9" id="KW-0808">Transferase</keyword>
<keyword evidence="14" id="KW-1185">Reference proteome</keyword>
<organism evidence="13 14">
    <name type="scientific">Virgibacillus necropolis</name>
    <dbReference type="NCBI Taxonomy" id="163877"/>
    <lineage>
        <taxon>Bacteria</taxon>
        <taxon>Bacillati</taxon>
        <taxon>Bacillota</taxon>
        <taxon>Bacilli</taxon>
        <taxon>Bacillales</taxon>
        <taxon>Bacillaceae</taxon>
        <taxon>Virgibacillus</taxon>
    </lineage>
</organism>
<evidence type="ECO:0000256" key="2">
    <source>
        <dbReference type="ARBA" id="ARBA00022679"/>
    </source>
</evidence>
<keyword evidence="5 9" id="KW-0784">Thiamine biosynthesis</keyword>
<dbReference type="GO" id="GO:0009229">
    <property type="term" value="P:thiamine diphosphate biosynthetic process"/>
    <property type="evidence" value="ECO:0007669"/>
    <property type="project" value="UniProtKB-UniRule"/>
</dbReference>
<dbReference type="CDD" id="cd00564">
    <property type="entry name" value="TMP_TenI"/>
    <property type="match status" value="1"/>
</dbReference>
<dbReference type="Gene3D" id="3.20.20.70">
    <property type="entry name" value="Aldolase class I"/>
    <property type="match status" value="1"/>
</dbReference>
<comment type="cofactor">
    <cofactor evidence="9">
        <name>Mg(2+)</name>
        <dbReference type="ChEBI" id="CHEBI:18420"/>
    </cofactor>
    <text evidence="9">Binds 1 Mg(2+) ion per subunit.</text>
</comment>
<feature type="binding site" evidence="9">
    <location>
        <position position="93"/>
    </location>
    <ligand>
        <name>Mg(2+)</name>
        <dbReference type="ChEBI" id="CHEBI:18420"/>
    </ligand>
</feature>
<dbReference type="NCBIfam" id="TIGR00693">
    <property type="entry name" value="thiE"/>
    <property type="match status" value="1"/>
</dbReference>
<comment type="catalytic activity">
    <reaction evidence="7 9 10">
        <text>2-(2-carboxy-4-methylthiazol-5-yl)ethyl phosphate + 4-amino-2-methyl-5-(diphosphooxymethyl)pyrimidine + 2 H(+) = thiamine phosphate + CO2 + diphosphate</text>
        <dbReference type="Rhea" id="RHEA:47848"/>
        <dbReference type="ChEBI" id="CHEBI:15378"/>
        <dbReference type="ChEBI" id="CHEBI:16526"/>
        <dbReference type="ChEBI" id="CHEBI:33019"/>
        <dbReference type="ChEBI" id="CHEBI:37575"/>
        <dbReference type="ChEBI" id="CHEBI:57841"/>
        <dbReference type="ChEBI" id="CHEBI:62890"/>
        <dbReference type="EC" id="2.5.1.3"/>
    </reaction>
</comment>
<evidence type="ECO:0000256" key="6">
    <source>
        <dbReference type="ARBA" id="ARBA00047334"/>
    </source>
</evidence>
<evidence type="ECO:0000256" key="9">
    <source>
        <dbReference type="HAMAP-Rule" id="MF_00097"/>
    </source>
</evidence>
<dbReference type="GO" id="GO:0009228">
    <property type="term" value="P:thiamine biosynthetic process"/>
    <property type="evidence" value="ECO:0007669"/>
    <property type="project" value="UniProtKB-KW"/>
</dbReference>
<feature type="binding site" evidence="9">
    <location>
        <position position="169"/>
    </location>
    <ligand>
        <name>2-[(2R,5Z)-2-carboxy-4-methylthiazol-5(2H)-ylidene]ethyl phosphate</name>
        <dbReference type="ChEBI" id="CHEBI:62899"/>
    </ligand>
</feature>
<dbReference type="RefSeq" id="WP_089530127.1">
    <property type="nucleotide sequence ID" value="NZ_CP022437.1"/>
</dbReference>
<dbReference type="Pfam" id="PF02581">
    <property type="entry name" value="TMP-TENI"/>
    <property type="match status" value="1"/>
</dbReference>
<dbReference type="InterPro" id="IPR036206">
    <property type="entry name" value="ThiamineP_synth_sf"/>
</dbReference>
<feature type="domain" description="Thiamine phosphate synthase/TenI" evidence="12">
    <location>
        <begin position="9"/>
        <end position="192"/>
    </location>
</feature>
<dbReference type="GO" id="GO:0005737">
    <property type="term" value="C:cytoplasm"/>
    <property type="evidence" value="ECO:0007669"/>
    <property type="project" value="TreeGrafter"/>
</dbReference>
<evidence type="ECO:0000256" key="3">
    <source>
        <dbReference type="ARBA" id="ARBA00022723"/>
    </source>
</evidence>
<comment type="catalytic activity">
    <reaction evidence="8 9 10">
        <text>2-[(2R,5Z)-2-carboxy-4-methylthiazol-5(2H)-ylidene]ethyl phosphate + 4-amino-2-methyl-5-(diphosphooxymethyl)pyrimidine + 2 H(+) = thiamine phosphate + CO2 + diphosphate</text>
        <dbReference type="Rhea" id="RHEA:47844"/>
        <dbReference type="ChEBI" id="CHEBI:15378"/>
        <dbReference type="ChEBI" id="CHEBI:16526"/>
        <dbReference type="ChEBI" id="CHEBI:33019"/>
        <dbReference type="ChEBI" id="CHEBI:37575"/>
        <dbReference type="ChEBI" id="CHEBI:57841"/>
        <dbReference type="ChEBI" id="CHEBI:62899"/>
        <dbReference type="EC" id="2.5.1.3"/>
    </reaction>
</comment>
<dbReference type="GO" id="GO:0000287">
    <property type="term" value="F:magnesium ion binding"/>
    <property type="evidence" value="ECO:0007669"/>
    <property type="project" value="UniProtKB-UniRule"/>
</dbReference>
<evidence type="ECO:0000256" key="8">
    <source>
        <dbReference type="ARBA" id="ARBA00047883"/>
    </source>
</evidence>
<feature type="binding site" evidence="9">
    <location>
        <begin position="138"/>
        <end position="140"/>
    </location>
    <ligand>
        <name>2-[(2R,5Z)-2-carboxy-4-methylthiazol-5(2H)-ylidene]ethyl phosphate</name>
        <dbReference type="ChEBI" id="CHEBI:62899"/>
    </ligand>
</feature>
<evidence type="ECO:0000256" key="4">
    <source>
        <dbReference type="ARBA" id="ARBA00022842"/>
    </source>
</evidence>
<dbReference type="FunFam" id="3.20.20.70:FF:000096">
    <property type="entry name" value="Thiamine-phosphate synthase"/>
    <property type="match status" value="1"/>
</dbReference>
<name>A0A221M7D3_9BACI</name>
<keyword evidence="4 9" id="KW-0460">Magnesium</keyword>
<feature type="binding site" evidence="9">
    <location>
        <position position="74"/>
    </location>
    <ligand>
        <name>Mg(2+)</name>
        <dbReference type="ChEBI" id="CHEBI:18420"/>
    </ligand>
</feature>
<evidence type="ECO:0000313" key="14">
    <source>
        <dbReference type="Proteomes" id="UP000204391"/>
    </source>
</evidence>
<dbReference type="UniPathway" id="UPA00060">
    <property type="reaction ID" value="UER00141"/>
</dbReference>
<sequence>MIDKKSLRLYFIMGSTNTIEDPTYVLQQAIDGGITTFQYREKGVTAKKGFEKYKLGIELRNICLNNTIPFIVNDDIALAIKLHADGVHIGQKDESVVNVKERLPNDMSVGVSVSTVEEAVLAEQQGADYLGVGPIFKTSTKANAREPIGVKRIVEISKKIAIPIVAIGGIKRENAGDIMEAGASGISVISAISQAGNYKEAAHELEVAATRVEINNNH</sequence>
<evidence type="ECO:0000256" key="5">
    <source>
        <dbReference type="ARBA" id="ARBA00022977"/>
    </source>
</evidence>
<evidence type="ECO:0000256" key="11">
    <source>
        <dbReference type="RuleBase" id="RU004253"/>
    </source>
</evidence>
<dbReference type="KEGG" id="vne:CFK40_00200"/>
<dbReference type="AlphaFoldDB" id="A0A221M7D3"/>
<evidence type="ECO:0000256" key="7">
    <source>
        <dbReference type="ARBA" id="ARBA00047851"/>
    </source>
</evidence>
<dbReference type="InterPro" id="IPR022998">
    <property type="entry name" value="ThiamineP_synth_TenI"/>
</dbReference>
<gene>
    <name evidence="9" type="primary">thiE</name>
    <name evidence="13" type="ORF">CFK40_00200</name>
</gene>
<dbReference type="InterPro" id="IPR013785">
    <property type="entry name" value="Aldolase_TIM"/>
</dbReference>
<evidence type="ECO:0000313" key="13">
    <source>
        <dbReference type="EMBL" id="ASN03553.1"/>
    </source>
</evidence>
<feature type="binding site" evidence="9">
    <location>
        <position position="112"/>
    </location>
    <ligand>
        <name>4-amino-2-methyl-5-(diphosphooxymethyl)pyrimidine</name>
        <dbReference type="ChEBI" id="CHEBI:57841"/>
    </ligand>
</feature>
<dbReference type="InterPro" id="IPR034291">
    <property type="entry name" value="TMP_synthase"/>
</dbReference>
<dbReference type="Proteomes" id="UP000204391">
    <property type="component" value="Chromosome"/>
</dbReference>
<evidence type="ECO:0000256" key="10">
    <source>
        <dbReference type="RuleBase" id="RU003826"/>
    </source>
</evidence>
<reference evidence="13 14" key="1">
    <citation type="journal article" date="2003" name="Int. J. Syst. Evol. Microbiol.">
        <title>Virgibacillus carmonensis sp. nov., Virgibacillus necropolis sp. nov. and Virgibacillus picturae sp. nov., three novel species isolated from deteriorated mural paintings, transfer of the species of the genus salibacillus to Virgibacillus, as Virgibacillus marismortui comb. nov. and Virgibacillus salexigens comb. nov., and emended description of the genus Virgibacillus.</title>
        <authorList>
            <person name="Heyrman J."/>
            <person name="Logan N.A."/>
            <person name="Busse H.J."/>
            <person name="Balcaen A."/>
            <person name="Lebbe L."/>
            <person name="Rodriguez-Diaz M."/>
            <person name="Swings J."/>
            <person name="De Vos P."/>
        </authorList>
    </citation>
    <scope>NUCLEOTIDE SEQUENCE [LARGE SCALE GENOMIC DNA]</scope>
    <source>
        <strain evidence="13 14">LMG 19488</strain>
    </source>
</reference>
<dbReference type="EC" id="2.5.1.3" evidence="9"/>
<dbReference type="OrthoDB" id="9812206at2"/>
<keyword evidence="3 9" id="KW-0479">Metal-binding</keyword>
<evidence type="ECO:0000259" key="12">
    <source>
        <dbReference type="Pfam" id="PF02581"/>
    </source>
</evidence>
<comment type="similarity">
    <text evidence="9 10">Belongs to the thiamine-phosphate synthase family.</text>
</comment>